<accession>A0ACC0BLF4</accession>
<gene>
    <name evidence="1" type="ORF">M9H77_13822</name>
</gene>
<name>A0ACC0BLF4_CATRO</name>
<dbReference type="Proteomes" id="UP001060085">
    <property type="component" value="Linkage Group LG03"/>
</dbReference>
<dbReference type="EMBL" id="CM044703">
    <property type="protein sequence ID" value="KAI5673458.1"/>
    <property type="molecule type" value="Genomic_DNA"/>
</dbReference>
<comment type="caution">
    <text evidence="1">The sequence shown here is derived from an EMBL/GenBank/DDBJ whole genome shotgun (WGS) entry which is preliminary data.</text>
</comment>
<evidence type="ECO:0000313" key="1">
    <source>
        <dbReference type="EMBL" id="KAI5673458.1"/>
    </source>
</evidence>
<organism evidence="1 2">
    <name type="scientific">Catharanthus roseus</name>
    <name type="common">Madagascar periwinkle</name>
    <name type="synonym">Vinca rosea</name>
    <dbReference type="NCBI Taxonomy" id="4058"/>
    <lineage>
        <taxon>Eukaryota</taxon>
        <taxon>Viridiplantae</taxon>
        <taxon>Streptophyta</taxon>
        <taxon>Embryophyta</taxon>
        <taxon>Tracheophyta</taxon>
        <taxon>Spermatophyta</taxon>
        <taxon>Magnoliopsida</taxon>
        <taxon>eudicotyledons</taxon>
        <taxon>Gunneridae</taxon>
        <taxon>Pentapetalae</taxon>
        <taxon>asterids</taxon>
        <taxon>lamiids</taxon>
        <taxon>Gentianales</taxon>
        <taxon>Apocynaceae</taxon>
        <taxon>Rauvolfioideae</taxon>
        <taxon>Vinceae</taxon>
        <taxon>Catharanthinae</taxon>
        <taxon>Catharanthus</taxon>
    </lineage>
</organism>
<proteinExistence type="predicted"/>
<protein>
    <submittedName>
        <fullName evidence="1">Uncharacterized protein</fullName>
    </submittedName>
</protein>
<sequence>MDTRSEVASKLGMVVANGQRKYLGLPYLIGFKGFIMEKWEIMCKRKYKVGMGFRDMDIFNFALFAKQRLRLLKRSNSLVPRTLKARYYPTTSFLDAEKGYNPLLFGAHYRRTVFAI</sequence>
<evidence type="ECO:0000313" key="2">
    <source>
        <dbReference type="Proteomes" id="UP001060085"/>
    </source>
</evidence>
<keyword evidence="2" id="KW-1185">Reference proteome</keyword>
<reference evidence="2" key="1">
    <citation type="journal article" date="2023" name="Nat. Plants">
        <title>Single-cell RNA sequencing provides a high-resolution roadmap for understanding the multicellular compartmentation of specialized metabolism.</title>
        <authorList>
            <person name="Sun S."/>
            <person name="Shen X."/>
            <person name="Li Y."/>
            <person name="Li Y."/>
            <person name="Wang S."/>
            <person name="Li R."/>
            <person name="Zhang H."/>
            <person name="Shen G."/>
            <person name="Guo B."/>
            <person name="Wei J."/>
            <person name="Xu J."/>
            <person name="St-Pierre B."/>
            <person name="Chen S."/>
            <person name="Sun C."/>
        </authorList>
    </citation>
    <scope>NUCLEOTIDE SEQUENCE [LARGE SCALE GENOMIC DNA]</scope>
</reference>